<dbReference type="Proteomes" id="UP000325081">
    <property type="component" value="Unassembled WGS sequence"/>
</dbReference>
<comment type="caution">
    <text evidence="2">The sequence shown here is derived from an EMBL/GenBank/DDBJ whole genome shotgun (WGS) entry which is preliminary data.</text>
</comment>
<gene>
    <name evidence="2" type="ORF">STAS_11796</name>
</gene>
<proteinExistence type="predicted"/>
<dbReference type="AlphaFoldDB" id="A0A5A7PRD4"/>
<keyword evidence="3" id="KW-1185">Reference proteome</keyword>
<reference evidence="3" key="1">
    <citation type="journal article" date="2019" name="Curr. Biol.">
        <title>Genome Sequence of Striga asiatica Provides Insight into the Evolution of Plant Parasitism.</title>
        <authorList>
            <person name="Yoshida S."/>
            <person name="Kim S."/>
            <person name="Wafula E.K."/>
            <person name="Tanskanen J."/>
            <person name="Kim Y.M."/>
            <person name="Honaas L."/>
            <person name="Yang Z."/>
            <person name="Spallek T."/>
            <person name="Conn C.E."/>
            <person name="Ichihashi Y."/>
            <person name="Cheong K."/>
            <person name="Cui S."/>
            <person name="Der J.P."/>
            <person name="Gundlach H."/>
            <person name="Jiao Y."/>
            <person name="Hori C."/>
            <person name="Ishida J.K."/>
            <person name="Kasahara H."/>
            <person name="Kiba T."/>
            <person name="Kim M.S."/>
            <person name="Koo N."/>
            <person name="Laohavisit A."/>
            <person name="Lee Y.H."/>
            <person name="Lumba S."/>
            <person name="McCourt P."/>
            <person name="Mortimer J.C."/>
            <person name="Mutuku J.M."/>
            <person name="Nomura T."/>
            <person name="Sasaki-Sekimoto Y."/>
            <person name="Seto Y."/>
            <person name="Wang Y."/>
            <person name="Wakatake T."/>
            <person name="Sakakibara H."/>
            <person name="Demura T."/>
            <person name="Yamaguchi S."/>
            <person name="Yoneyama K."/>
            <person name="Manabe R.I."/>
            <person name="Nelson D.C."/>
            <person name="Schulman A.H."/>
            <person name="Timko M.P."/>
            <person name="dePamphilis C.W."/>
            <person name="Choi D."/>
            <person name="Shirasu K."/>
        </authorList>
    </citation>
    <scope>NUCLEOTIDE SEQUENCE [LARGE SCALE GENOMIC DNA]</scope>
    <source>
        <strain evidence="3">cv. UVA1</strain>
    </source>
</reference>
<evidence type="ECO:0000256" key="1">
    <source>
        <dbReference type="SAM" id="MobiDB-lite"/>
    </source>
</evidence>
<evidence type="ECO:0000313" key="3">
    <source>
        <dbReference type="Proteomes" id="UP000325081"/>
    </source>
</evidence>
<sequence length="118" mass="13279">MAKKNQLKNEYLWLASVWSASSNWSAPKEETHGLMPPVPTAMRARESINAGEGDNCLKAAQIGVGHESPKQGEYVGGAHPISDVRGRLRQRLVHLSDQVSHHVHRNREKRKPLRHLIH</sequence>
<accession>A0A5A7PRD4</accession>
<name>A0A5A7PRD4_STRAF</name>
<evidence type="ECO:0000313" key="2">
    <source>
        <dbReference type="EMBL" id="GER35515.1"/>
    </source>
</evidence>
<feature type="region of interest" description="Disordered" evidence="1">
    <location>
        <begin position="98"/>
        <end position="118"/>
    </location>
</feature>
<organism evidence="2 3">
    <name type="scientific">Striga asiatica</name>
    <name type="common">Asiatic witchweed</name>
    <name type="synonym">Buchnera asiatica</name>
    <dbReference type="NCBI Taxonomy" id="4170"/>
    <lineage>
        <taxon>Eukaryota</taxon>
        <taxon>Viridiplantae</taxon>
        <taxon>Streptophyta</taxon>
        <taxon>Embryophyta</taxon>
        <taxon>Tracheophyta</taxon>
        <taxon>Spermatophyta</taxon>
        <taxon>Magnoliopsida</taxon>
        <taxon>eudicotyledons</taxon>
        <taxon>Gunneridae</taxon>
        <taxon>Pentapetalae</taxon>
        <taxon>asterids</taxon>
        <taxon>lamiids</taxon>
        <taxon>Lamiales</taxon>
        <taxon>Orobanchaceae</taxon>
        <taxon>Buchnereae</taxon>
        <taxon>Striga</taxon>
    </lineage>
</organism>
<dbReference type="EMBL" id="BKCP01004973">
    <property type="protein sequence ID" value="GER35515.1"/>
    <property type="molecule type" value="Genomic_DNA"/>
</dbReference>
<feature type="compositionally biased region" description="Basic residues" evidence="1">
    <location>
        <begin position="101"/>
        <end position="118"/>
    </location>
</feature>
<protein>
    <submittedName>
        <fullName evidence="2">Carbonic anhydrase</fullName>
    </submittedName>
</protein>